<keyword evidence="3 7" id="KW-0812">Transmembrane</keyword>
<dbReference type="GeneID" id="105994149"/>
<dbReference type="PRINTS" id="PR00176">
    <property type="entry name" value="NANEUSMPORT"/>
</dbReference>
<keyword evidence="4 7" id="KW-1133">Transmembrane helix</keyword>
<dbReference type="GO" id="GO:0035725">
    <property type="term" value="P:sodium ion transmembrane transport"/>
    <property type="evidence" value="ECO:0007669"/>
    <property type="project" value="TreeGrafter"/>
</dbReference>
<dbReference type="GO" id="GO:0046872">
    <property type="term" value="F:metal ion binding"/>
    <property type="evidence" value="ECO:0007669"/>
    <property type="project" value="UniProtKB-KW"/>
</dbReference>
<evidence type="ECO:0000313" key="8">
    <source>
        <dbReference type="Proteomes" id="UP000081671"/>
    </source>
</evidence>
<evidence type="ECO:0000256" key="5">
    <source>
        <dbReference type="ARBA" id="ARBA00023136"/>
    </source>
</evidence>
<accession>A0A1S3G2J7</accession>
<feature type="transmembrane region" description="Helical" evidence="7">
    <location>
        <begin position="375"/>
        <end position="401"/>
    </location>
</feature>
<feature type="transmembrane region" description="Helical" evidence="7">
    <location>
        <begin position="271"/>
        <end position="288"/>
    </location>
</feature>
<feature type="transmembrane region" description="Helical" evidence="7">
    <location>
        <begin position="143"/>
        <end position="164"/>
    </location>
</feature>
<organism evidence="8 9">
    <name type="scientific">Dipodomys ordii</name>
    <name type="common">Ord's kangaroo rat</name>
    <dbReference type="NCBI Taxonomy" id="10020"/>
    <lineage>
        <taxon>Eukaryota</taxon>
        <taxon>Metazoa</taxon>
        <taxon>Chordata</taxon>
        <taxon>Craniata</taxon>
        <taxon>Vertebrata</taxon>
        <taxon>Euteleostomi</taxon>
        <taxon>Mammalia</taxon>
        <taxon>Eutheria</taxon>
        <taxon>Euarchontoglires</taxon>
        <taxon>Glires</taxon>
        <taxon>Rodentia</taxon>
        <taxon>Castorimorpha</taxon>
        <taxon>Heteromyidae</taxon>
        <taxon>Dipodomyinae</taxon>
        <taxon>Dipodomys</taxon>
    </lineage>
</organism>
<feature type="transmembrane region" description="Helical" evidence="7">
    <location>
        <begin position="497"/>
        <end position="518"/>
    </location>
</feature>
<dbReference type="PANTHER" id="PTHR11616:SF327">
    <property type="entry name" value="ORPHAN SODIUM- AND CHLORIDE-DEPENDENT NEUROTRANSMITTER TRANSPORTER NTT5"/>
    <property type="match status" value="1"/>
</dbReference>
<protein>
    <submittedName>
        <fullName evidence="9">Orphan sodium- and chloride-dependent neurotransmitter transporter NTT5-like</fullName>
    </submittedName>
</protein>
<dbReference type="SUPFAM" id="SSF161070">
    <property type="entry name" value="SNF-like"/>
    <property type="match status" value="1"/>
</dbReference>
<dbReference type="OrthoDB" id="6581954at2759"/>
<dbReference type="PROSITE" id="PS00754">
    <property type="entry name" value="NA_NEUROTRAN_SYMP_2"/>
    <property type="match status" value="1"/>
</dbReference>
<evidence type="ECO:0000256" key="3">
    <source>
        <dbReference type="ARBA" id="ARBA00022692"/>
    </source>
</evidence>
<feature type="transmembrane region" description="Helical" evidence="7">
    <location>
        <begin position="539"/>
        <end position="555"/>
    </location>
</feature>
<evidence type="ECO:0000313" key="9">
    <source>
        <dbReference type="RefSeq" id="XP_012883033.1"/>
    </source>
</evidence>
<keyword evidence="5 7" id="KW-0472">Membrane</keyword>
<evidence type="ECO:0000256" key="7">
    <source>
        <dbReference type="SAM" id="Phobius"/>
    </source>
</evidence>
<name>A0A1S3G2J7_DIPOR</name>
<dbReference type="InterPro" id="IPR000175">
    <property type="entry name" value="Na/ntran_symport"/>
</dbReference>
<feature type="transmembrane region" description="Helical" evidence="7">
    <location>
        <begin position="611"/>
        <end position="636"/>
    </location>
</feature>
<proteinExistence type="predicted"/>
<comment type="subcellular location">
    <subcellularLocation>
        <location evidence="1">Membrane</location>
        <topology evidence="1">Multi-pass membrane protein</topology>
    </subcellularLocation>
</comment>
<evidence type="ECO:0000256" key="4">
    <source>
        <dbReference type="ARBA" id="ARBA00022989"/>
    </source>
</evidence>
<keyword evidence="6" id="KW-0915">Sodium</keyword>
<keyword evidence="2" id="KW-0813">Transport</keyword>
<evidence type="ECO:0000256" key="1">
    <source>
        <dbReference type="ARBA" id="ARBA00004141"/>
    </source>
</evidence>
<dbReference type="Pfam" id="PF00209">
    <property type="entry name" value="SNF"/>
    <property type="match status" value="1"/>
</dbReference>
<sequence>MRRESQDSDYLMEETLSADSKHSYRILGILKDKSLGPWVSEIQLSETRAAKAQAWETQAFEAQARANQPKRSLLEVTAASVPKHKPFKEEEVTSNKQNDVFLSRPLWSSKAEYILAQLGYSLRPVNFWRFIFLCLHSGGCSFFIIYIIMLFLVGIPLLFLEMAVGQQMNQDSLDLWKIIGPWSGGVGYTAFLVCFVTSTYVNVINSWILFYVSHSFQAHVPWQKCPLLKNSTVFDPECARTSPSMYYWYRKILKASNTIEDGGLPALSLSMPYFLAWCLVCAFMINGLKSTGKVLYILVPLSCFIIFCLLIRSLMLDGAMYGLQYLLKIKTSTMYSFTTWSAAGCQVLFDLGLGFGPVISLASHMPRSNNCLSDAFLLALAKIVILLLITPCLFAILGFWATSVTHRCSERNTESIIKMIIQGNLPPEAQPPADMGEDPTFIYSTWLEALPEHLQVLVRSKVPECSKRNQFLKIKEGTHFVIPTLVEVTSTLPGSTLWSLLLFLMMLSGGLSTTMGFMHGLIIPLQDTFSSLRKQSRPLTVGISMIMFLCGLFFIRPSGSYFIRLLNIYCTIFPAIFILLCENIAVAWAYGAKRFIEELKILWSNPVSHVFVCLWRFVNPVVLVALLVAILIHLSMKPLIYVAWNSENSTQILRLYPPWGLVLVAFSLIILLFPIPVYFVYCLAYRIPFKSKSRISSITSFKSLTLRDQKRSNNKSSEEEILQAIKEQ</sequence>
<feature type="transmembrane region" description="Helical" evidence="7">
    <location>
        <begin position="335"/>
        <end position="363"/>
    </location>
</feature>
<feature type="transmembrane region" description="Helical" evidence="7">
    <location>
        <begin position="185"/>
        <end position="212"/>
    </location>
</feature>
<evidence type="ECO:0000256" key="2">
    <source>
        <dbReference type="ARBA" id="ARBA00022448"/>
    </source>
</evidence>
<feature type="binding site" evidence="6">
    <location>
        <position position="126"/>
    </location>
    <ligand>
        <name>Na(+)</name>
        <dbReference type="ChEBI" id="CHEBI:29101"/>
        <label>1</label>
    </ligand>
</feature>
<reference evidence="9" key="1">
    <citation type="submission" date="2025-08" db="UniProtKB">
        <authorList>
            <consortium name="RefSeq"/>
        </authorList>
    </citation>
    <scope>IDENTIFICATION</scope>
    <source>
        <tissue evidence="9">Kidney</tissue>
    </source>
</reference>
<feature type="transmembrane region" description="Helical" evidence="7">
    <location>
        <begin position="656"/>
        <end position="684"/>
    </location>
</feature>
<dbReference type="Proteomes" id="UP000081671">
    <property type="component" value="Unplaced"/>
</dbReference>
<feature type="transmembrane region" description="Helical" evidence="7">
    <location>
        <begin position="295"/>
        <end position="315"/>
    </location>
</feature>
<dbReference type="RefSeq" id="XP_012883033.1">
    <property type="nucleotide sequence ID" value="XM_013027579.1"/>
</dbReference>
<feature type="binding site" evidence="6">
    <location>
        <position position="119"/>
    </location>
    <ligand>
        <name>Na(+)</name>
        <dbReference type="ChEBI" id="CHEBI:29101"/>
        <label>1</label>
    </ligand>
</feature>
<dbReference type="AlphaFoldDB" id="A0A1S3G2J7"/>
<dbReference type="InterPro" id="IPR037272">
    <property type="entry name" value="SNS_sf"/>
</dbReference>
<dbReference type="PANTHER" id="PTHR11616">
    <property type="entry name" value="SODIUM/CHLORIDE DEPENDENT TRANSPORTER"/>
    <property type="match status" value="1"/>
</dbReference>
<gene>
    <name evidence="9" type="primary">LOC105994149</name>
</gene>
<feature type="transmembrane region" description="Helical" evidence="7">
    <location>
        <begin position="561"/>
        <end position="590"/>
    </location>
</feature>
<dbReference type="PROSITE" id="PS50267">
    <property type="entry name" value="NA_NEUROTRAN_SYMP_3"/>
    <property type="match status" value="1"/>
</dbReference>
<evidence type="ECO:0000256" key="6">
    <source>
        <dbReference type="PIRSR" id="PIRSR600175-1"/>
    </source>
</evidence>
<dbReference type="KEGG" id="dord:105994149"/>
<dbReference type="InParanoid" id="A0A1S3G2J7"/>
<dbReference type="GO" id="GO:0005886">
    <property type="term" value="C:plasma membrane"/>
    <property type="evidence" value="ECO:0007669"/>
    <property type="project" value="TreeGrafter"/>
</dbReference>
<keyword evidence="8" id="KW-1185">Reference proteome</keyword>
<keyword evidence="6" id="KW-0479">Metal-binding</keyword>
<dbReference type="GO" id="GO:0006865">
    <property type="term" value="P:amino acid transport"/>
    <property type="evidence" value="ECO:0007669"/>
    <property type="project" value="TreeGrafter"/>
</dbReference>